<sequence length="240" mass="24181">MVTGAGAGIGRAVALAYARQGATVTVADIDDAAGGRTVAQIEAAGGAADYVHANVSSSADCDALVAAVVARHGRLDIACNNAGVAPPTTPLAEVTDEQWRRVTAVDLDGVFFCARAEIRAMAAAGGGVIINIASTLGQVAFPGLTPYTAAKHGVVGITKQIALEYAAAGIRAIAVGPAFIRTGLENGIDPAARAHLDELHPIGRMGEPEEVGDLVALLSGPATTFVNGAYLPVDGGYLTR</sequence>
<comment type="similarity">
    <text evidence="1">Belongs to the short-chain dehydrogenases/reductases (SDR) family.</text>
</comment>
<dbReference type="PROSITE" id="PS00061">
    <property type="entry name" value="ADH_SHORT"/>
    <property type="match status" value="1"/>
</dbReference>
<proteinExistence type="inferred from homology"/>
<dbReference type="PANTHER" id="PTHR24321:SF8">
    <property type="entry name" value="ESTRADIOL 17-BETA-DEHYDROGENASE 8-RELATED"/>
    <property type="match status" value="1"/>
</dbReference>
<dbReference type="InterPro" id="IPR036291">
    <property type="entry name" value="NAD(P)-bd_dom_sf"/>
</dbReference>
<evidence type="ECO:0000313" key="3">
    <source>
        <dbReference type="EMBL" id="GAA4404491.1"/>
    </source>
</evidence>
<dbReference type="PRINTS" id="PR00081">
    <property type="entry name" value="GDHRDH"/>
</dbReference>
<evidence type="ECO:0000256" key="2">
    <source>
        <dbReference type="ARBA" id="ARBA00023002"/>
    </source>
</evidence>
<dbReference type="CDD" id="cd05233">
    <property type="entry name" value="SDR_c"/>
    <property type="match status" value="1"/>
</dbReference>
<dbReference type="Pfam" id="PF13561">
    <property type="entry name" value="adh_short_C2"/>
    <property type="match status" value="1"/>
</dbReference>
<reference evidence="4" key="1">
    <citation type="journal article" date="2019" name="Int. J. Syst. Evol. Microbiol.">
        <title>The Global Catalogue of Microorganisms (GCM) 10K type strain sequencing project: providing services to taxonomists for standard genome sequencing and annotation.</title>
        <authorList>
            <consortium name="The Broad Institute Genomics Platform"/>
            <consortium name="The Broad Institute Genome Sequencing Center for Infectious Disease"/>
            <person name="Wu L."/>
            <person name="Ma J."/>
        </authorList>
    </citation>
    <scope>NUCLEOTIDE SEQUENCE [LARGE SCALE GENOMIC DNA]</scope>
    <source>
        <strain evidence="4">JCM 17688</strain>
    </source>
</reference>
<dbReference type="Gene3D" id="3.40.50.720">
    <property type="entry name" value="NAD(P)-binding Rossmann-like Domain"/>
    <property type="match status" value="1"/>
</dbReference>
<protein>
    <submittedName>
        <fullName evidence="3">SDR family NAD(P)-dependent oxidoreductase</fullName>
    </submittedName>
</protein>
<dbReference type="Proteomes" id="UP001500635">
    <property type="component" value="Unassembled WGS sequence"/>
</dbReference>
<dbReference type="InterPro" id="IPR020904">
    <property type="entry name" value="Sc_DH/Rdtase_CS"/>
</dbReference>
<dbReference type="PRINTS" id="PR00080">
    <property type="entry name" value="SDRFAMILY"/>
</dbReference>
<keyword evidence="2" id="KW-0560">Oxidoreductase</keyword>
<dbReference type="SUPFAM" id="SSF51735">
    <property type="entry name" value="NAD(P)-binding Rossmann-fold domains"/>
    <property type="match status" value="1"/>
</dbReference>
<organism evidence="3 4">
    <name type="scientific">Tsukamurella soli</name>
    <dbReference type="NCBI Taxonomy" id="644556"/>
    <lineage>
        <taxon>Bacteria</taxon>
        <taxon>Bacillati</taxon>
        <taxon>Actinomycetota</taxon>
        <taxon>Actinomycetes</taxon>
        <taxon>Mycobacteriales</taxon>
        <taxon>Tsukamurellaceae</taxon>
        <taxon>Tsukamurella</taxon>
    </lineage>
</organism>
<evidence type="ECO:0000313" key="4">
    <source>
        <dbReference type="Proteomes" id="UP001500635"/>
    </source>
</evidence>
<accession>A0ABP8KD85</accession>
<name>A0ABP8KD85_9ACTN</name>
<gene>
    <name evidence="3" type="ORF">GCM10023147_47050</name>
</gene>
<evidence type="ECO:0000256" key="1">
    <source>
        <dbReference type="ARBA" id="ARBA00006484"/>
    </source>
</evidence>
<dbReference type="InterPro" id="IPR002347">
    <property type="entry name" value="SDR_fam"/>
</dbReference>
<dbReference type="PANTHER" id="PTHR24321">
    <property type="entry name" value="DEHYDROGENASES, SHORT CHAIN"/>
    <property type="match status" value="1"/>
</dbReference>
<keyword evidence="4" id="KW-1185">Reference proteome</keyword>
<comment type="caution">
    <text evidence="3">The sequence shown here is derived from an EMBL/GenBank/DDBJ whole genome shotgun (WGS) entry which is preliminary data.</text>
</comment>
<dbReference type="EMBL" id="BAABFR010000123">
    <property type="protein sequence ID" value="GAA4404491.1"/>
    <property type="molecule type" value="Genomic_DNA"/>
</dbReference>